<feature type="region of interest" description="Disordered" evidence="3">
    <location>
        <begin position="1"/>
        <end position="59"/>
    </location>
</feature>
<dbReference type="PRINTS" id="PR00455">
    <property type="entry name" value="HTHTETR"/>
</dbReference>
<dbReference type="KEGG" id="mhev:MHEL_39650"/>
<dbReference type="PROSITE" id="PS01081">
    <property type="entry name" value="HTH_TETR_1"/>
    <property type="match status" value="1"/>
</dbReference>
<keyword evidence="6" id="KW-1185">Reference proteome</keyword>
<feature type="domain" description="HTH tetR-type" evidence="4">
    <location>
        <begin position="57"/>
        <end position="117"/>
    </location>
</feature>
<dbReference type="EMBL" id="AP022596">
    <property type="protein sequence ID" value="BBY65722.1"/>
    <property type="molecule type" value="Genomic_DNA"/>
</dbReference>
<dbReference type="GO" id="GO:0003677">
    <property type="term" value="F:DNA binding"/>
    <property type="evidence" value="ECO:0007669"/>
    <property type="project" value="UniProtKB-UniRule"/>
</dbReference>
<dbReference type="GO" id="GO:0006355">
    <property type="term" value="P:regulation of DNA-templated transcription"/>
    <property type="evidence" value="ECO:0007669"/>
    <property type="project" value="UniProtKB-ARBA"/>
</dbReference>
<dbReference type="Gene3D" id="1.10.357.10">
    <property type="entry name" value="Tetracycline Repressor, domain 2"/>
    <property type="match status" value="1"/>
</dbReference>
<dbReference type="Proteomes" id="UP000467148">
    <property type="component" value="Chromosome"/>
</dbReference>
<reference evidence="5 6" key="1">
    <citation type="journal article" date="2019" name="Emerg. Microbes Infect.">
        <title>Comprehensive subspecies identification of 175 nontuberculous mycobacteria species based on 7547 genomic profiles.</title>
        <authorList>
            <person name="Matsumoto Y."/>
            <person name="Kinjo T."/>
            <person name="Motooka D."/>
            <person name="Nabeya D."/>
            <person name="Jung N."/>
            <person name="Uechi K."/>
            <person name="Horii T."/>
            <person name="Iida T."/>
            <person name="Fujita J."/>
            <person name="Nakamura S."/>
        </authorList>
    </citation>
    <scope>NUCLEOTIDE SEQUENCE [LARGE SCALE GENOMIC DNA]</scope>
    <source>
        <strain evidence="5 6">JCM 30396</strain>
    </source>
</reference>
<dbReference type="InterPro" id="IPR050109">
    <property type="entry name" value="HTH-type_TetR-like_transc_reg"/>
</dbReference>
<protein>
    <recommendedName>
        <fullName evidence="4">HTH tetR-type domain-containing protein</fullName>
    </recommendedName>
</protein>
<evidence type="ECO:0000259" key="4">
    <source>
        <dbReference type="PROSITE" id="PS50977"/>
    </source>
</evidence>
<dbReference type="InterPro" id="IPR023772">
    <property type="entry name" value="DNA-bd_HTH_TetR-type_CS"/>
</dbReference>
<organism evidence="5 6">
    <name type="scientific">Mycolicibacterium helvum</name>
    <dbReference type="NCBI Taxonomy" id="1534349"/>
    <lineage>
        <taxon>Bacteria</taxon>
        <taxon>Bacillati</taxon>
        <taxon>Actinomycetota</taxon>
        <taxon>Actinomycetes</taxon>
        <taxon>Mycobacteriales</taxon>
        <taxon>Mycobacteriaceae</taxon>
        <taxon>Mycolicibacterium</taxon>
    </lineage>
</organism>
<keyword evidence="1 2" id="KW-0238">DNA-binding</keyword>
<accession>A0A7I7T8X7</accession>
<dbReference type="AlphaFoldDB" id="A0A7I7T8X7"/>
<evidence type="ECO:0000256" key="3">
    <source>
        <dbReference type="SAM" id="MobiDB-lite"/>
    </source>
</evidence>
<dbReference type="InterPro" id="IPR036271">
    <property type="entry name" value="Tet_transcr_reg_TetR-rel_C_sf"/>
</dbReference>
<evidence type="ECO:0000256" key="1">
    <source>
        <dbReference type="ARBA" id="ARBA00023125"/>
    </source>
</evidence>
<dbReference type="SUPFAM" id="SSF46689">
    <property type="entry name" value="Homeodomain-like"/>
    <property type="match status" value="1"/>
</dbReference>
<dbReference type="Pfam" id="PF00440">
    <property type="entry name" value="TetR_N"/>
    <property type="match status" value="1"/>
</dbReference>
<feature type="DNA-binding region" description="H-T-H motif" evidence="2">
    <location>
        <begin position="80"/>
        <end position="99"/>
    </location>
</feature>
<dbReference type="InterPro" id="IPR009057">
    <property type="entry name" value="Homeodomain-like_sf"/>
</dbReference>
<evidence type="ECO:0000313" key="6">
    <source>
        <dbReference type="Proteomes" id="UP000467148"/>
    </source>
</evidence>
<dbReference type="SUPFAM" id="SSF48498">
    <property type="entry name" value="Tetracyclin repressor-like, C-terminal domain"/>
    <property type="match status" value="1"/>
</dbReference>
<dbReference type="PANTHER" id="PTHR30055">
    <property type="entry name" value="HTH-TYPE TRANSCRIPTIONAL REGULATOR RUTR"/>
    <property type="match status" value="1"/>
</dbReference>
<feature type="compositionally biased region" description="Basic and acidic residues" evidence="3">
    <location>
        <begin position="9"/>
        <end position="27"/>
    </location>
</feature>
<evidence type="ECO:0000313" key="5">
    <source>
        <dbReference type="EMBL" id="BBY65722.1"/>
    </source>
</evidence>
<proteinExistence type="predicted"/>
<name>A0A7I7T8X7_9MYCO</name>
<dbReference type="InterPro" id="IPR001647">
    <property type="entry name" value="HTH_TetR"/>
</dbReference>
<gene>
    <name evidence="5" type="ORF">MHEL_39650</name>
</gene>
<dbReference type="PROSITE" id="PS50977">
    <property type="entry name" value="HTH_TETR_2"/>
    <property type="match status" value="1"/>
</dbReference>
<sequence>MQVAGGDHSFGREDPRPAETVRTDAPRFHRAGCACKDPDVTPARPADPRPNPSDDDTDVRNRLIDAAETSYLRRGVTRTTVEDVAKVAGVHRTTVYRYFQTKNDLLASVILRGSREMLIQARRELEGEGRFGDRLLAALDGAIESVTQSRWFESMFTADNLGMTVAGTAAEEVLNSVADLLTPFIEDARQRGEVRADLDSRQAVEWLNRIARMMLLELAADAPDALRGAERRDVLRRFVLPAFLP</sequence>
<evidence type="ECO:0000256" key="2">
    <source>
        <dbReference type="PROSITE-ProRule" id="PRU00335"/>
    </source>
</evidence>